<dbReference type="PANTHER" id="PTHR31147:SF66">
    <property type="entry name" value="OS05G0315700 PROTEIN"/>
    <property type="match status" value="1"/>
</dbReference>
<dbReference type="Pfam" id="PF02458">
    <property type="entry name" value="Transferase"/>
    <property type="match status" value="1"/>
</dbReference>
<keyword evidence="2" id="KW-0808">Transferase</keyword>
<name>A0ABQ8HI03_9ROSI</name>
<accession>A0ABQ8HI03</accession>
<evidence type="ECO:0008006" key="5">
    <source>
        <dbReference type="Google" id="ProtNLM"/>
    </source>
</evidence>
<comment type="similarity">
    <text evidence="1">Belongs to the plant acyltransferase family.</text>
</comment>
<sequence length="445" mass="50051">MASIPCQAFSIIRKAPELIVPARRGSGQVLKQLSDIDDQQGLRFQVPLIFFYKNNPSMEGKDPVMVIKVALSKALVFYNPLAGRLREGLNGKLMVGCTDEGVLFTEADANVTLDQLGDAIQPPSPYLDQLLHNVPGSDDIIGCPLLSFQVTRLLCGGFIIALRFNHTMCDAYGLIQFLKVMEEMVQGAEKPSLVPVWERQLLNARETPHVTCIHHEYDETDDNQDFLTFMDPNDNDHKSFFFGHREIQALRDRLPMDLKSCSTFELITACIWKCRTASLELDSDEIVRVSCVVNVRGQNYNMHLPPGYYGNAFAYPAVCTKAHILCENPLGYVVELVKEAKAKMSEEYIRSLADLMVIRGRPKPIFKGNFIVSDNSRIGFGEVDFGWGKPVYGGVAGATSFISFYVKYQKSDGEIGKLVPIWLPRSSMKRFEQEFKKMTYGIFVK</sequence>
<dbReference type="InterPro" id="IPR023213">
    <property type="entry name" value="CAT-like_dom_sf"/>
</dbReference>
<proteinExistence type="inferred from homology"/>
<reference evidence="3 4" key="1">
    <citation type="submission" date="2021-02" db="EMBL/GenBank/DDBJ databases">
        <title>Plant Genome Project.</title>
        <authorList>
            <person name="Zhang R.-G."/>
        </authorList>
    </citation>
    <scope>NUCLEOTIDE SEQUENCE [LARGE SCALE GENOMIC DNA]</scope>
    <source>
        <tissue evidence="3">Leaves</tissue>
    </source>
</reference>
<evidence type="ECO:0000256" key="2">
    <source>
        <dbReference type="ARBA" id="ARBA00022679"/>
    </source>
</evidence>
<dbReference type="PANTHER" id="PTHR31147">
    <property type="entry name" value="ACYL TRANSFERASE 4"/>
    <property type="match status" value="1"/>
</dbReference>
<protein>
    <recommendedName>
        <fullName evidence="5">Benzyl alcohol O-benzoyltransferase</fullName>
    </recommendedName>
</protein>
<comment type="caution">
    <text evidence="3">The sequence shown here is derived from an EMBL/GenBank/DDBJ whole genome shotgun (WGS) entry which is preliminary data.</text>
</comment>
<dbReference type="Gene3D" id="3.30.559.10">
    <property type="entry name" value="Chloramphenicol acetyltransferase-like domain"/>
    <property type="match status" value="2"/>
</dbReference>
<gene>
    <name evidence="3" type="ORF">JRO89_XS10G0075400</name>
</gene>
<evidence type="ECO:0000313" key="4">
    <source>
        <dbReference type="Proteomes" id="UP000827721"/>
    </source>
</evidence>
<evidence type="ECO:0000256" key="1">
    <source>
        <dbReference type="ARBA" id="ARBA00009861"/>
    </source>
</evidence>
<dbReference type="EMBL" id="JAFEMO010000010">
    <property type="protein sequence ID" value="KAH7560698.1"/>
    <property type="molecule type" value="Genomic_DNA"/>
</dbReference>
<keyword evidence="4" id="KW-1185">Reference proteome</keyword>
<dbReference type="InterPro" id="IPR050898">
    <property type="entry name" value="Plant_acyltransferase"/>
</dbReference>
<evidence type="ECO:0000313" key="3">
    <source>
        <dbReference type="EMBL" id="KAH7560698.1"/>
    </source>
</evidence>
<organism evidence="3 4">
    <name type="scientific">Xanthoceras sorbifolium</name>
    <dbReference type="NCBI Taxonomy" id="99658"/>
    <lineage>
        <taxon>Eukaryota</taxon>
        <taxon>Viridiplantae</taxon>
        <taxon>Streptophyta</taxon>
        <taxon>Embryophyta</taxon>
        <taxon>Tracheophyta</taxon>
        <taxon>Spermatophyta</taxon>
        <taxon>Magnoliopsida</taxon>
        <taxon>eudicotyledons</taxon>
        <taxon>Gunneridae</taxon>
        <taxon>Pentapetalae</taxon>
        <taxon>rosids</taxon>
        <taxon>malvids</taxon>
        <taxon>Sapindales</taxon>
        <taxon>Sapindaceae</taxon>
        <taxon>Xanthoceroideae</taxon>
        <taxon>Xanthoceras</taxon>
    </lineage>
</organism>
<dbReference type="Proteomes" id="UP000827721">
    <property type="component" value="Unassembled WGS sequence"/>
</dbReference>